<evidence type="ECO:0000313" key="3">
    <source>
        <dbReference type="Proteomes" id="UP000053263"/>
    </source>
</evidence>
<dbReference type="Gene3D" id="3.30.559.10">
    <property type="entry name" value="Chloramphenicol acetyltransferase-like domain"/>
    <property type="match status" value="1"/>
</dbReference>
<evidence type="ECO:0000256" key="1">
    <source>
        <dbReference type="SAM" id="MobiDB-lite"/>
    </source>
</evidence>
<dbReference type="OrthoDB" id="3252971at2759"/>
<keyword evidence="3" id="KW-1185">Reference proteome</keyword>
<dbReference type="AlphaFoldDB" id="A0A0C9T5B5"/>
<accession>A0A0C9T5B5</accession>
<feature type="region of interest" description="Disordered" evidence="1">
    <location>
        <begin position="224"/>
        <end position="243"/>
    </location>
</feature>
<reference evidence="2 3" key="1">
    <citation type="submission" date="2014-06" db="EMBL/GenBank/DDBJ databases">
        <title>Evolutionary Origins and Diversification of the Mycorrhizal Mutualists.</title>
        <authorList>
            <consortium name="DOE Joint Genome Institute"/>
            <consortium name="Mycorrhizal Genomics Consortium"/>
            <person name="Kohler A."/>
            <person name="Kuo A."/>
            <person name="Nagy L.G."/>
            <person name="Floudas D."/>
            <person name="Copeland A."/>
            <person name="Barry K.W."/>
            <person name="Cichocki N."/>
            <person name="Veneault-Fourrey C."/>
            <person name="LaButti K."/>
            <person name="Lindquist E.A."/>
            <person name="Lipzen A."/>
            <person name="Lundell T."/>
            <person name="Morin E."/>
            <person name="Murat C."/>
            <person name="Riley R."/>
            <person name="Ohm R."/>
            <person name="Sun H."/>
            <person name="Tunlid A."/>
            <person name="Henrissat B."/>
            <person name="Grigoriev I.V."/>
            <person name="Hibbett D.S."/>
            <person name="Martin F."/>
        </authorList>
    </citation>
    <scope>NUCLEOTIDE SEQUENCE [LARGE SCALE GENOMIC DNA]</scope>
    <source>
        <strain evidence="2 3">FD-325 SS-3</strain>
    </source>
</reference>
<dbReference type="PANTHER" id="PTHR42034:SF1">
    <property type="entry name" value="CONDENSATION DOMAIN-CONTAINING PROTEIN"/>
    <property type="match status" value="1"/>
</dbReference>
<name>A0A0C9T5B5_PLICR</name>
<protein>
    <submittedName>
        <fullName evidence="2">Uncharacterized protein</fullName>
    </submittedName>
</protein>
<dbReference type="EMBL" id="KN832570">
    <property type="protein sequence ID" value="KII84544.1"/>
    <property type="molecule type" value="Genomic_DNA"/>
</dbReference>
<dbReference type="Proteomes" id="UP000053263">
    <property type="component" value="Unassembled WGS sequence"/>
</dbReference>
<sequence length="528" mass="58238">MSSEQYLFHKTADGVYERKCYGLETLSGTMEQNCEGFTHLTVSAEVNFGTSPSRDVLYAQAAEAWTHLRHLVPGMASKVFRFPAPDNHYAFRYIVPKTPADVAAWVKETVFFEEADSKSFHEKHCALKDGRFWRPADDHYSTELHASPLGNGWQFSLIASHNNIDGRNGFAILDLFLEFLTAVIEKKAKAVADLKWGDEVKRLPPPGAFIKTLVETGKPPAYEKITPVVPPTPAPAPEGKKEEAPAAPAVVPWLYSPLKLDGKGDIARHIVFTPELTEKFHAVAKKNGRTVTQVVTALTMLAHAEASLKIAGEAGEERYNEVTKALAASSHYLVVWYLINHRHKFPGGYHSYKSEVGAPLCSADGSPLFIPIDSVKKLLKLDAAKHTATLEIDNDSFWKDAVKDAVAGINGADTSLEGYAAREVGGQDTLRVFDPAAMNLPTIVISSIGDLGRLNLLTPYLPSKERKTLTVTDVACGIRMRTWPIMNILYEYNGQLRNHFFTASEFTTPATLKLVTDRFEKLAAALVN</sequence>
<evidence type="ECO:0000313" key="2">
    <source>
        <dbReference type="EMBL" id="KII84544.1"/>
    </source>
</evidence>
<dbReference type="PANTHER" id="PTHR42034">
    <property type="entry name" value="CHROMOSOME 7, WHOLE GENOME SHOTGUN SEQUENCE-RELATED"/>
    <property type="match status" value="1"/>
</dbReference>
<proteinExistence type="predicted"/>
<dbReference type="HOGENOM" id="CLU_040066_0_0_1"/>
<dbReference type="InterPro" id="IPR023213">
    <property type="entry name" value="CAT-like_dom_sf"/>
</dbReference>
<gene>
    <name evidence="2" type="ORF">PLICRDRAFT_57529</name>
</gene>
<organism evidence="2 3">
    <name type="scientific">Plicaturopsis crispa FD-325 SS-3</name>
    <dbReference type="NCBI Taxonomy" id="944288"/>
    <lineage>
        <taxon>Eukaryota</taxon>
        <taxon>Fungi</taxon>
        <taxon>Dikarya</taxon>
        <taxon>Basidiomycota</taxon>
        <taxon>Agaricomycotina</taxon>
        <taxon>Agaricomycetes</taxon>
        <taxon>Agaricomycetidae</taxon>
        <taxon>Amylocorticiales</taxon>
        <taxon>Amylocorticiaceae</taxon>
        <taxon>Plicatura</taxon>
        <taxon>Plicaturopsis crispa</taxon>
    </lineage>
</organism>